<reference evidence="2 3" key="1">
    <citation type="submission" date="2013-08" db="EMBL/GenBank/DDBJ databases">
        <authorList>
            <person name="Huang J."/>
            <person name="Wang G."/>
        </authorList>
    </citation>
    <scope>NUCLEOTIDE SEQUENCE [LARGE SCALE GENOMIC DNA]</scope>
    <source>
        <strain evidence="2 3">JSM 072002</strain>
    </source>
</reference>
<evidence type="ECO:0008006" key="4">
    <source>
        <dbReference type="Google" id="ProtNLM"/>
    </source>
</evidence>
<dbReference type="Proteomes" id="UP000030401">
    <property type="component" value="Unassembled WGS sequence"/>
</dbReference>
<keyword evidence="3" id="KW-1185">Reference proteome</keyword>
<evidence type="ECO:0000313" key="3">
    <source>
        <dbReference type="Proteomes" id="UP000030401"/>
    </source>
</evidence>
<dbReference type="RefSeq" id="WP_036831927.1">
    <property type="nucleotide sequence ID" value="NZ_AVPG01000002.1"/>
</dbReference>
<comment type="caution">
    <text evidence="2">The sequence shown here is derived from an EMBL/GenBank/DDBJ whole genome shotgun (WGS) entry which is preliminary data.</text>
</comment>
<dbReference type="AlphaFoldDB" id="A0A0A5GBC0"/>
<dbReference type="STRING" id="1385512.N784_07075"/>
<feature type="region of interest" description="Disordered" evidence="1">
    <location>
        <begin position="48"/>
        <end position="101"/>
    </location>
</feature>
<protein>
    <recommendedName>
        <fullName evidence="4">RNA polymerase subunit sigma</fullName>
    </recommendedName>
</protein>
<dbReference type="eggNOG" id="ENOG5033GXN">
    <property type="taxonomic scope" value="Bacteria"/>
</dbReference>
<feature type="compositionally biased region" description="Basic and acidic residues" evidence="1">
    <location>
        <begin position="60"/>
        <end position="92"/>
    </location>
</feature>
<dbReference type="EMBL" id="AVPG01000002">
    <property type="protein sequence ID" value="KGX88420.1"/>
    <property type="molecule type" value="Genomic_DNA"/>
</dbReference>
<name>A0A0A5GBC0_9BACI</name>
<gene>
    <name evidence="2" type="ORF">N784_07075</name>
</gene>
<dbReference type="OrthoDB" id="2476294at2"/>
<sequence>MTLRTIEMQVALPRTQDAGKLQDQLQHRGQMMQQQIVANQLAAEQRKRKQVIESDQTEDVQLREESNESEYCFEKNGPEKEEEPLPRLDHPYLGKNIDFNG</sequence>
<proteinExistence type="predicted"/>
<evidence type="ECO:0000256" key="1">
    <source>
        <dbReference type="SAM" id="MobiDB-lite"/>
    </source>
</evidence>
<evidence type="ECO:0000313" key="2">
    <source>
        <dbReference type="EMBL" id="KGX88420.1"/>
    </source>
</evidence>
<organism evidence="2 3">
    <name type="scientific">Pontibacillus litoralis JSM 072002</name>
    <dbReference type="NCBI Taxonomy" id="1385512"/>
    <lineage>
        <taxon>Bacteria</taxon>
        <taxon>Bacillati</taxon>
        <taxon>Bacillota</taxon>
        <taxon>Bacilli</taxon>
        <taxon>Bacillales</taxon>
        <taxon>Bacillaceae</taxon>
        <taxon>Pontibacillus</taxon>
    </lineage>
</organism>
<accession>A0A0A5GBC0</accession>